<comment type="caution">
    <text evidence="2">The sequence shown here is derived from an EMBL/GenBank/DDBJ whole genome shotgun (WGS) entry which is preliminary data.</text>
</comment>
<keyword evidence="1" id="KW-0812">Transmembrane</keyword>
<dbReference type="Proteomes" id="UP000820818">
    <property type="component" value="Linkage Group LG2"/>
</dbReference>
<reference evidence="2 3" key="1">
    <citation type="submission" date="2022-05" db="EMBL/GenBank/DDBJ databases">
        <title>A multi-omics perspective on studying reproductive biology in Daphnia sinensis.</title>
        <authorList>
            <person name="Jia J."/>
        </authorList>
    </citation>
    <scope>NUCLEOTIDE SEQUENCE [LARGE SCALE GENOMIC DNA]</scope>
    <source>
        <strain evidence="2 3">WSL</strain>
    </source>
</reference>
<accession>A0AAD5Q111</accession>
<keyword evidence="1" id="KW-0472">Membrane</keyword>
<sequence>MMKVLIHFLLVTSCLTIIIGDAFLFNRTGLINDPLVSKLRPVFATFHPAVRIWLNGVIGDRIHAANGFTKILVVGGKRFPLLRMFFRSRLFRWIAFLGFLKVAFSLFVIVILPNIYFYAMTQMRE</sequence>
<protein>
    <submittedName>
        <fullName evidence="2">Uncharacterized protein</fullName>
    </submittedName>
</protein>
<evidence type="ECO:0000256" key="1">
    <source>
        <dbReference type="SAM" id="Phobius"/>
    </source>
</evidence>
<dbReference type="EMBL" id="WJBH02000002">
    <property type="protein sequence ID" value="KAI9562845.1"/>
    <property type="molecule type" value="Genomic_DNA"/>
</dbReference>
<name>A0AAD5Q111_9CRUS</name>
<feature type="transmembrane region" description="Helical" evidence="1">
    <location>
        <begin position="90"/>
        <end position="119"/>
    </location>
</feature>
<evidence type="ECO:0000313" key="2">
    <source>
        <dbReference type="EMBL" id="KAI9562845.1"/>
    </source>
</evidence>
<organism evidence="2 3">
    <name type="scientific">Daphnia sinensis</name>
    <dbReference type="NCBI Taxonomy" id="1820382"/>
    <lineage>
        <taxon>Eukaryota</taxon>
        <taxon>Metazoa</taxon>
        <taxon>Ecdysozoa</taxon>
        <taxon>Arthropoda</taxon>
        <taxon>Crustacea</taxon>
        <taxon>Branchiopoda</taxon>
        <taxon>Diplostraca</taxon>
        <taxon>Cladocera</taxon>
        <taxon>Anomopoda</taxon>
        <taxon>Daphniidae</taxon>
        <taxon>Daphnia</taxon>
        <taxon>Daphnia similis group</taxon>
    </lineage>
</organism>
<keyword evidence="3" id="KW-1185">Reference proteome</keyword>
<dbReference type="AlphaFoldDB" id="A0AAD5Q111"/>
<gene>
    <name evidence="2" type="ORF">GHT06_010300</name>
</gene>
<proteinExistence type="predicted"/>
<evidence type="ECO:0000313" key="3">
    <source>
        <dbReference type="Proteomes" id="UP000820818"/>
    </source>
</evidence>
<keyword evidence="1" id="KW-1133">Transmembrane helix</keyword>